<dbReference type="EMBL" id="MU839012">
    <property type="protein sequence ID" value="KAK1766099.1"/>
    <property type="molecule type" value="Genomic_DNA"/>
</dbReference>
<evidence type="ECO:0000313" key="3">
    <source>
        <dbReference type="Proteomes" id="UP001244011"/>
    </source>
</evidence>
<dbReference type="GeneID" id="85314756"/>
<comment type="caution">
    <text evidence="2">The sequence shown here is derived from an EMBL/GenBank/DDBJ whole genome shotgun (WGS) entry which is preliminary data.</text>
</comment>
<gene>
    <name evidence="2" type="ORF">QBC33DRAFT_589020</name>
</gene>
<feature type="compositionally biased region" description="Polar residues" evidence="1">
    <location>
        <begin position="55"/>
        <end position="64"/>
    </location>
</feature>
<dbReference type="RefSeq" id="XP_060282312.1">
    <property type="nucleotide sequence ID" value="XM_060431569.1"/>
</dbReference>
<keyword evidence="3" id="KW-1185">Reference proteome</keyword>
<dbReference type="Proteomes" id="UP001244011">
    <property type="component" value="Unassembled WGS sequence"/>
</dbReference>
<evidence type="ECO:0000313" key="2">
    <source>
        <dbReference type="EMBL" id="KAK1766099.1"/>
    </source>
</evidence>
<proteinExistence type="predicted"/>
<sequence>MKLLLTLLGELSGLHEFHGILRRDLDPSFEYEDVTVYEPFDSDAFPRSPKRDTSDTSAPGGNFSIQANECTDMTSCERMLCENMPSWHWFWGAGGVLAFYYSPRLLANFVNDAGAAIKAGKDLRNIWRDGTVGTQQGLVQETAKREDAIDYHFTLPHILTAKGEPDPSVLSKRSFEEDGLSVNITTLHDYVYSGRDETFYYKGTSPPRRAGSLHNPLRGASWVGPNPPRITRSTCLSGNCIGSVLEYHIHKSAETERFACRPMNNKGSWHATMWLMINHGQGNLGTYGYCC</sequence>
<protein>
    <submittedName>
        <fullName evidence="2">Uncharacterized protein</fullName>
    </submittedName>
</protein>
<reference evidence="2" key="1">
    <citation type="submission" date="2023-06" db="EMBL/GenBank/DDBJ databases">
        <title>Genome-scale phylogeny and comparative genomics of the fungal order Sordariales.</title>
        <authorList>
            <consortium name="Lawrence Berkeley National Laboratory"/>
            <person name="Hensen N."/>
            <person name="Bonometti L."/>
            <person name="Westerberg I."/>
            <person name="Brannstrom I.O."/>
            <person name="Guillou S."/>
            <person name="Cros-Aarteil S."/>
            <person name="Calhoun S."/>
            <person name="Haridas S."/>
            <person name="Kuo A."/>
            <person name="Mondo S."/>
            <person name="Pangilinan J."/>
            <person name="Riley R."/>
            <person name="Labutti K."/>
            <person name="Andreopoulos B."/>
            <person name="Lipzen A."/>
            <person name="Chen C."/>
            <person name="Yanf M."/>
            <person name="Daum C."/>
            <person name="Ng V."/>
            <person name="Clum A."/>
            <person name="Steindorff A."/>
            <person name="Ohm R."/>
            <person name="Martin F."/>
            <person name="Silar P."/>
            <person name="Natvig D."/>
            <person name="Lalanne C."/>
            <person name="Gautier V."/>
            <person name="Ament-Velasquez S.L."/>
            <person name="Kruys A."/>
            <person name="Hutchinson M.I."/>
            <person name="Powell A.J."/>
            <person name="Barry K."/>
            <person name="Miller A.N."/>
            <person name="Grigoriev I.V."/>
            <person name="Debuchy R."/>
            <person name="Gladieux P."/>
            <person name="Thoren M.H."/>
            <person name="Johannesson H."/>
        </authorList>
    </citation>
    <scope>NUCLEOTIDE SEQUENCE</scope>
    <source>
        <strain evidence="2">8032-3</strain>
    </source>
</reference>
<organism evidence="2 3">
    <name type="scientific">Phialemonium atrogriseum</name>
    <dbReference type="NCBI Taxonomy" id="1093897"/>
    <lineage>
        <taxon>Eukaryota</taxon>
        <taxon>Fungi</taxon>
        <taxon>Dikarya</taxon>
        <taxon>Ascomycota</taxon>
        <taxon>Pezizomycotina</taxon>
        <taxon>Sordariomycetes</taxon>
        <taxon>Sordariomycetidae</taxon>
        <taxon>Cephalothecales</taxon>
        <taxon>Cephalothecaceae</taxon>
        <taxon>Phialemonium</taxon>
    </lineage>
</organism>
<accession>A0AAJ0BZQ6</accession>
<evidence type="ECO:0000256" key="1">
    <source>
        <dbReference type="SAM" id="MobiDB-lite"/>
    </source>
</evidence>
<name>A0AAJ0BZQ6_9PEZI</name>
<dbReference type="AlphaFoldDB" id="A0AAJ0BZQ6"/>
<feature type="region of interest" description="Disordered" evidence="1">
    <location>
        <begin position="42"/>
        <end position="64"/>
    </location>
</feature>